<accession>A0A1N7S939</accession>
<sequence length="74" mass="8345">MGLKTRRLVRAQSAYRHAQRCKTLRAAGTIRLFRLAADEAVADAPTDYTVDDEETRNSGTEIYFLPLPKADTFN</sequence>
<evidence type="ECO:0000313" key="2">
    <source>
        <dbReference type="Proteomes" id="UP000195569"/>
    </source>
</evidence>
<dbReference type="AlphaFoldDB" id="A0A1N7S939"/>
<gene>
    <name evidence="1" type="ORF">BN2476_360028</name>
</gene>
<protein>
    <submittedName>
        <fullName evidence="1">Uncharacterized protein</fullName>
    </submittedName>
</protein>
<name>A0A1N7S939_9BURK</name>
<organism evidence="1 2">
    <name type="scientific">Paraburkholderia piptadeniae</name>
    <dbReference type="NCBI Taxonomy" id="1701573"/>
    <lineage>
        <taxon>Bacteria</taxon>
        <taxon>Pseudomonadati</taxon>
        <taxon>Pseudomonadota</taxon>
        <taxon>Betaproteobacteria</taxon>
        <taxon>Burkholderiales</taxon>
        <taxon>Burkholderiaceae</taxon>
        <taxon>Paraburkholderia</taxon>
    </lineage>
</organism>
<evidence type="ECO:0000313" key="1">
    <source>
        <dbReference type="EMBL" id="SIT43906.1"/>
    </source>
</evidence>
<proteinExistence type="predicted"/>
<dbReference type="Proteomes" id="UP000195569">
    <property type="component" value="Unassembled WGS sequence"/>
</dbReference>
<reference evidence="1" key="1">
    <citation type="submission" date="2016-12" db="EMBL/GenBank/DDBJ databases">
        <authorList>
            <person name="Moulin L."/>
        </authorList>
    </citation>
    <scope>NUCLEOTIDE SEQUENCE [LARGE SCALE GENOMIC DNA]</scope>
    <source>
        <strain evidence="1">STM 7183</strain>
    </source>
</reference>
<dbReference type="EMBL" id="CYGY02000036">
    <property type="protein sequence ID" value="SIT43906.1"/>
    <property type="molecule type" value="Genomic_DNA"/>
</dbReference>
<keyword evidence="2" id="KW-1185">Reference proteome</keyword>
<comment type="caution">
    <text evidence="1">The sequence shown here is derived from an EMBL/GenBank/DDBJ whole genome shotgun (WGS) entry which is preliminary data.</text>
</comment>
<dbReference type="OrthoDB" id="9104022at2"/>
<dbReference type="RefSeq" id="WP_087736005.1">
    <property type="nucleotide sequence ID" value="NZ_CYGY02000036.1"/>
</dbReference>